<organism evidence="1 2">
    <name type="scientific">Phenylobacterium ferrooxidans</name>
    <dbReference type="NCBI Taxonomy" id="2982689"/>
    <lineage>
        <taxon>Bacteria</taxon>
        <taxon>Pseudomonadati</taxon>
        <taxon>Pseudomonadota</taxon>
        <taxon>Alphaproteobacteria</taxon>
        <taxon>Caulobacterales</taxon>
        <taxon>Caulobacteraceae</taxon>
        <taxon>Phenylobacterium</taxon>
    </lineage>
</organism>
<dbReference type="RefSeq" id="WP_377369537.1">
    <property type="nucleotide sequence ID" value="NZ_JAOTJD010000014.1"/>
</dbReference>
<gene>
    <name evidence="1" type="ORF">OCL97_09080</name>
</gene>
<evidence type="ECO:0000313" key="2">
    <source>
        <dbReference type="Proteomes" id="UP001598130"/>
    </source>
</evidence>
<proteinExistence type="predicted"/>
<protein>
    <recommendedName>
        <fullName evidence="3">Tox-REase-7 domain-containing protein</fullName>
    </recommendedName>
</protein>
<evidence type="ECO:0000313" key="1">
    <source>
        <dbReference type="EMBL" id="MFD3264113.1"/>
    </source>
</evidence>
<dbReference type="EMBL" id="JAOTJD010000014">
    <property type="protein sequence ID" value="MFD3264113.1"/>
    <property type="molecule type" value="Genomic_DNA"/>
</dbReference>
<keyword evidence="2" id="KW-1185">Reference proteome</keyword>
<accession>A0ABW6CM19</accession>
<dbReference type="Proteomes" id="UP001598130">
    <property type="component" value="Unassembled WGS sequence"/>
</dbReference>
<reference evidence="1 2" key="1">
    <citation type="submission" date="2022-09" db="EMBL/GenBank/DDBJ databases">
        <title>New species of Phenylobacterium.</title>
        <authorList>
            <person name="Mieszkin S."/>
        </authorList>
    </citation>
    <scope>NUCLEOTIDE SEQUENCE [LARGE SCALE GENOMIC DNA]</scope>
    <source>
        <strain evidence="1 2">HK31-G</strain>
    </source>
</reference>
<evidence type="ECO:0008006" key="3">
    <source>
        <dbReference type="Google" id="ProtNLM"/>
    </source>
</evidence>
<sequence>MRSAANLLTLGLADKGEAALEASLSVGEAGDWGDRYKRAFEAQSARNADDAKYRPRAQTIGYIGGGLLGMAAGGPIVEGVAARYLAPSAAFVRQAKTTQRLAPLGRGLKNSLYWSGVAGAGGAALGVSGRAALDFAERKASLPGSYASAALAGAADGVATMRLGPGAGGAIGGGVYAATNASLNDRDVSVRDVALSALQGNLLGRGAGAVGTLLSHRLPSVAKGHFGEFLSRRRSKIEGDDIVVEQRYFELPERPFYPRKHKTRVDLVTAKGKKIEAKFGFEPTLSSAQLRAVDELPNYVVEHWLPRDAGKLFGGAVSGSNVSQMDRR</sequence>
<comment type="caution">
    <text evidence="1">The sequence shown here is derived from an EMBL/GenBank/DDBJ whole genome shotgun (WGS) entry which is preliminary data.</text>
</comment>
<name>A0ABW6CM19_9CAUL</name>